<keyword evidence="2" id="KW-1185">Reference proteome</keyword>
<comment type="caution">
    <text evidence="1">The sequence shown here is derived from an EMBL/GenBank/DDBJ whole genome shotgun (WGS) entry which is preliminary data.</text>
</comment>
<gene>
    <name evidence="1" type="ORF">Mco01_42470</name>
</gene>
<name>A0ABQ4G2F2_9ACTN</name>
<organism evidence="1 2">
    <name type="scientific">Microbispora corallina</name>
    <dbReference type="NCBI Taxonomy" id="83302"/>
    <lineage>
        <taxon>Bacteria</taxon>
        <taxon>Bacillati</taxon>
        <taxon>Actinomycetota</taxon>
        <taxon>Actinomycetes</taxon>
        <taxon>Streptosporangiales</taxon>
        <taxon>Streptosporangiaceae</taxon>
        <taxon>Microbispora</taxon>
    </lineage>
</organism>
<accession>A0ABQ4G2F2</accession>
<dbReference type="EMBL" id="BOOC01000020">
    <property type="protein sequence ID" value="GIH41247.1"/>
    <property type="molecule type" value="Genomic_DNA"/>
</dbReference>
<evidence type="ECO:0000313" key="2">
    <source>
        <dbReference type="Proteomes" id="UP000603904"/>
    </source>
</evidence>
<protein>
    <submittedName>
        <fullName evidence="1">Uncharacterized protein</fullName>
    </submittedName>
</protein>
<proteinExistence type="predicted"/>
<dbReference type="Proteomes" id="UP000603904">
    <property type="component" value="Unassembled WGS sequence"/>
</dbReference>
<reference evidence="1 2" key="1">
    <citation type="submission" date="2021-01" db="EMBL/GenBank/DDBJ databases">
        <title>Whole genome shotgun sequence of Microbispora corallina NBRC 16416.</title>
        <authorList>
            <person name="Komaki H."/>
            <person name="Tamura T."/>
        </authorList>
    </citation>
    <scope>NUCLEOTIDE SEQUENCE [LARGE SCALE GENOMIC DNA]</scope>
    <source>
        <strain evidence="1 2">NBRC 16416</strain>
    </source>
</reference>
<sequence>MENSHGNCEKPPRSPTTDGTAVAMIVLSSATRPVQSMMAASTGPRSDLRPTPVRVVAVVTPYPRRPVTHQIGPRAAVPAVRNRHAIPIIPISPNGRLSVR</sequence>
<evidence type="ECO:0000313" key="1">
    <source>
        <dbReference type="EMBL" id="GIH41247.1"/>
    </source>
</evidence>